<dbReference type="GO" id="GO:0055070">
    <property type="term" value="P:copper ion homeostasis"/>
    <property type="evidence" value="ECO:0007669"/>
    <property type="project" value="TreeGrafter"/>
</dbReference>
<dbReference type="GO" id="GO:0000166">
    <property type="term" value="F:nucleotide binding"/>
    <property type="evidence" value="ECO:0007669"/>
    <property type="project" value="InterPro"/>
</dbReference>
<feature type="transmembrane region" description="Helical" evidence="6">
    <location>
        <begin position="32"/>
        <end position="53"/>
    </location>
</feature>
<proteinExistence type="predicted"/>
<protein>
    <submittedName>
        <fullName evidence="7">P-type E1-E2 ATPase</fullName>
    </submittedName>
</protein>
<evidence type="ECO:0000256" key="3">
    <source>
        <dbReference type="ARBA" id="ARBA00022967"/>
    </source>
</evidence>
<sequence length="123" mass="13556">MVSFFTISAGTITLFSWHFISGDLAFSIERMATVMVITCPHALGLAIPLVVAVSTTLSAKNRLLICDRTAFENACKINTVLFDKTGTLTEGEFKVEATESFIDKNNLECYTLLKIPNRGIVYL</sequence>
<dbReference type="InterPro" id="IPR018303">
    <property type="entry name" value="ATPase_P-typ_P_site"/>
</dbReference>
<dbReference type="GO" id="GO:0005507">
    <property type="term" value="F:copper ion binding"/>
    <property type="evidence" value="ECO:0007669"/>
    <property type="project" value="TreeGrafter"/>
</dbReference>
<dbReference type="PROSITE" id="PS00154">
    <property type="entry name" value="ATPASE_E1_E2"/>
    <property type="match status" value="1"/>
</dbReference>
<keyword evidence="5 6" id="KW-0472">Membrane</keyword>
<dbReference type="PANTHER" id="PTHR43520">
    <property type="entry name" value="ATP7, ISOFORM B"/>
    <property type="match status" value="1"/>
</dbReference>
<evidence type="ECO:0000256" key="5">
    <source>
        <dbReference type="ARBA" id="ARBA00023136"/>
    </source>
</evidence>
<dbReference type="InterPro" id="IPR023214">
    <property type="entry name" value="HAD_sf"/>
</dbReference>
<evidence type="ECO:0000256" key="4">
    <source>
        <dbReference type="ARBA" id="ARBA00022989"/>
    </source>
</evidence>
<dbReference type="Gene3D" id="3.40.1110.10">
    <property type="entry name" value="Calcium-transporting ATPase, cytoplasmic domain N"/>
    <property type="match status" value="1"/>
</dbReference>
<dbReference type="PANTHER" id="PTHR43520:SF8">
    <property type="entry name" value="P-TYPE CU(+) TRANSPORTER"/>
    <property type="match status" value="1"/>
</dbReference>
<evidence type="ECO:0000256" key="2">
    <source>
        <dbReference type="ARBA" id="ARBA00022692"/>
    </source>
</evidence>
<evidence type="ECO:0000256" key="6">
    <source>
        <dbReference type="SAM" id="Phobius"/>
    </source>
</evidence>
<comment type="subcellular location">
    <subcellularLocation>
        <location evidence="1">Membrane</location>
    </subcellularLocation>
</comment>
<gene>
    <name evidence="7" type="ORF">DFR79_13526</name>
</gene>
<keyword evidence="3" id="KW-1278">Translocase</keyword>
<keyword evidence="2 6" id="KW-0812">Transmembrane</keyword>
<evidence type="ECO:0000313" key="7">
    <source>
        <dbReference type="EMBL" id="TDO73769.1"/>
    </source>
</evidence>
<comment type="caution">
    <text evidence="7">The sequence shown here is derived from an EMBL/GenBank/DDBJ whole genome shotgun (WGS) entry which is preliminary data.</text>
</comment>
<dbReference type="EMBL" id="SNWX01000035">
    <property type="protein sequence ID" value="TDO73769.1"/>
    <property type="molecule type" value="Genomic_DNA"/>
</dbReference>
<dbReference type="InterPro" id="IPR023299">
    <property type="entry name" value="ATPase_P-typ_cyto_dom_N"/>
</dbReference>
<accession>A0A4R6LGL5</accession>
<dbReference type="Gene3D" id="3.40.50.1000">
    <property type="entry name" value="HAD superfamily/HAD-like"/>
    <property type="match status" value="1"/>
</dbReference>
<organism evidence="7 8">
    <name type="scientific">Halanaerobium saccharolyticum</name>
    <dbReference type="NCBI Taxonomy" id="43595"/>
    <lineage>
        <taxon>Bacteria</taxon>
        <taxon>Bacillati</taxon>
        <taxon>Bacillota</taxon>
        <taxon>Clostridia</taxon>
        <taxon>Halanaerobiales</taxon>
        <taxon>Halanaerobiaceae</taxon>
        <taxon>Halanaerobium</taxon>
    </lineage>
</organism>
<dbReference type="Gene3D" id="1.20.1110.10">
    <property type="entry name" value="Calcium-transporting ATPase, transmembrane domain"/>
    <property type="match status" value="1"/>
</dbReference>
<dbReference type="GO" id="GO:0016020">
    <property type="term" value="C:membrane"/>
    <property type="evidence" value="ECO:0007669"/>
    <property type="project" value="UniProtKB-SubCell"/>
</dbReference>
<keyword evidence="4 6" id="KW-1133">Transmembrane helix</keyword>
<dbReference type="GO" id="GO:0043682">
    <property type="term" value="F:P-type divalent copper transporter activity"/>
    <property type="evidence" value="ECO:0007669"/>
    <property type="project" value="TreeGrafter"/>
</dbReference>
<evidence type="ECO:0000313" key="8">
    <source>
        <dbReference type="Proteomes" id="UP000295064"/>
    </source>
</evidence>
<reference evidence="7 8" key="1">
    <citation type="submission" date="2019-03" db="EMBL/GenBank/DDBJ databases">
        <title>Subsurface microbial communities from deep shales in Ohio and West Virginia, USA.</title>
        <authorList>
            <person name="Wrighton K."/>
        </authorList>
    </citation>
    <scope>NUCLEOTIDE SEQUENCE [LARGE SCALE GENOMIC DNA]</scope>
    <source>
        <strain evidence="7 8">MA284_T2</strain>
    </source>
</reference>
<dbReference type="AlphaFoldDB" id="A0A4R6LGL5"/>
<name>A0A4R6LGL5_9FIRM</name>
<dbReference type="Proteomes" id="UP000295064">
    <property type="component" value="Unassembled WGS sequence"/>
</dbReference>
<evidence type="ECO:0000256" key="1">
    <source>
        <dbReference type="ARBA" id="ARBA00004370"/>
    </source>
</evidence>